<evidence type="ECO:0000256" key="14">
    <source>
        <dbReference type="ARBA" id="ARBA00023136"/>
    </source>
</evidence>
<dbReference type="PANTHER" id="PTHR24093:SF477">
    <property type="entry name" value="CALCIUM-TRANSPORTING ATPASE"/>
    <property type="match status" value="1"/>
</dbReference>
<dbReference type="SFLD" id="SFLDG00002">
    <property type="entry name" value="C1.7:_P-type_atpase_like"/>
    <property type="match status" value="1"/>
</dbReference>
<dbReference type="NCBIfam" id="TIGR01494">
    <property type="entry name" value="ATPase_P-type"/>
    <property type="match status" value="2"/>
</dbReference>
<dbReference type="GO" id="GO:0016887">
    <property type="term" value="F:ATP hydrolysis activity"/>
    <property type="evidence" value="ECO:0007669"/>
    <property type="project" value="InterPro"/>
</dbReference>
<evidence type="ECO:0000259" key="16">
    <source>
        <dbReference type="SMART" id="SM00831"/>
    </source>
</evidence>
<keyword evidence="14 15" id="KW-0472">Membrane</keyword>
<dbReference type="InterPro" id="IPR006408">
    <property type="entry name" value="P-type_ATPase_IIB"/>
</dbReference>
<evidence type="ECO:0000256" key="6">
    <source>
        <dbReference type="ARBA" id="ARBA00022723"/>
    </source>
</evidence>
<feature type="transmembrane region" description="Helical" evidence="15">
    <location>
        <begin position="829"/>
        <end position="849"/>
    </location>
</feature>
<dbReference type="Pfam" id="PF13246">
    <property type="entry name" value="Cation_ATPase"/>
    <property type="match status" value="1"/>
</dbReference>
<dbReference type="Pfam" id="PF00690">
    <property type="entry name" value="Cation_ATPase_N"/>
    <property type="match status" value="1"/>
</dbReference>
<dbReference type="Gene3D" id="1.20.1110.10">
    <property type="entry name" value="Calcium-transporting ATPase, transmembrane domain"/>
    <property type="match status" value="1"/>
</dbReference>
<keyword evidence="18" id="KW-1185">Reference proteome</keyword>
<feature type="transmembrane region" description="Helical" evidence="15">
    <location>
        <begin position="861"/>
        <end position="878"/>
    </location>
</feature>
<dbReference type="PROSITE" id="PS00154">
    <property type="entry name" value="ATPASE_E1_E2"/>
    <property type="match status" value="1"/>
</dbReference>
<dbReference type="AlphaFoldDB" id="A0A090AAW8"/>
<dbReference type="EC" id="7.2.2.10" evidence="2"/>
<evidence type="ECO:0000256" key="7">
    <source>
        <dbReference type="ARBA" id="ARBA00022741"/>
    </source>
</evidence>
<evidence type="ECO:0000256" key="15">
    <source>
        <dbReference type="SAM" id="Phobius"/>
    </source>
</evidence>
<dbReference type="InterPro" id="IPR008250">
    <property type="entry name" value="ATPase_P-typ_transduc_dom_A_sf"/>
</dbReference>
<dbReference type="Gene3D" id="3.40.50.1000">
    <property type="entry name" value="HAD superfamily/HAD-like"/>
    <property type="match status" value="1"/>
</dbReference>
<accession>A0A090AAW8</accession>
<name>A0A090AAW8_9GAMM</name>
<sequence length="896" mass="98365">MKLFFPGLTDNEVDLARAQYGANIITTQERETFWDKLWSNFKDPLIIVLLVALIITLTLTFLGYTKWYESVGIAIAVFLATLVATWSEHSNESAFQKLLEEASLIQVKVFRNSKLVEVSINNLVVGDFILLQPGDTIPTDGFLVEGHLEVNEASLTGESEPVKKQSTTSESALEEHNLLFRAGLIEDGEGVMKATAVGDKTRYGETMKEILTAEARLSPLQEKLSVLGKHIATFGYIGATFIAIAFMLNNIVINPDPGIDSISAYFAQDTGVIIKDMITAMILALVVIVVAVPEGLPMMIAMVLALNMRKLLSVKVLVRKLLGIETAGSLTILFTDKTGTLTQGQLSVETFLTGNAQSYQQLDNIPATLRNRVAFALRHNTSAVIDTSDPANLRMVGADRTDQAMLRFVAPLLAQADEVDIVEVIPFNSSRKFSATQVKGKNNLTLIKGASEVVLENCTHYLDVNGYKQTLNDKAALLKEMMRLSKRAMRLLAVAITENPLSDANELPSELTLLGIFGMRDALRPTSYQSVKVAKQAGIHVVMITGDAKETAQAIATDVGLLEDDPDAKILTSAELAALSDAEVKQILPHLYVVSRAFPTDKSRLVRLAKELNWVVGMTGDGVNDAPAVKNADVGFAMGSGTEMTKESSDIVILDDNFSSITKAVLYGRTLFKSIRKFLIFQLTVSMSAVLVSFLGSFFGFDLPLTVTQLLWLNIIMDTLAGLAFAGESALARYMLEKPIPKDERLISKDMWAAILVNGTAAAMASLIFLNYTPIRELFARGHPLGSKEAEAVFLTAFFGFFVFMHVFNTFNARTQGLNLFEHILDNKLFLGIIVLIFCIQTLFIYIGGEILRTVPLEPMEWLYMVMFAVILIPIDLMRKLIRNAIFGNPVPISAT</sequence>
<dbReference type="Pfam" id="PF00689">
    <property type="entry name" value="Cation_ATPase_C"/>
    <property type="match status" value="1"/>
</dbReference>
<dbReference type="HOGENOM" id="CLU_002360_9_0_6"/>
<protein>
    <recommendedName>
        <fullName evidence="2">P-type Ca(2+) transporter</fullName>
        <ecNumber evidence="2">7.2.2.10</ecNumber>
    </recommendedName>
</protein>
<evidence type="ECO:0000256" key="3">
    <source>
        <dbReference type="ARBA" id="ARBA00022448"/>
    </source>
</evidence>
<gene>
    <name evidence="17" type="ORF">THII_0386</name>
</gene>
<reference evidence="17" key="1">
    <citation type="journal article" date="2014" name="ISME J.">
        <title>Ecophysiology of Thioploca ingrica as revealed by the complete genome sequence supplemented with proteomic evidence.</title>
        <authorList>
            <person name="Kojima H."/>
            <person name="Ogura Y."/>
            <person name="Yamamoto N."/>
            <person name="Togashi T."/>
            <person name="Mori H."/>
            <person name="Watanabe T."/>
            <person name="Nemoto F."/>
            <person name="Kurokawa K."/>
            <person name="Hayashi T."/>
            <person name="Fukui M."/>
        </authorList>
    </citation>
    <scope>NUCLEOTIDE SEQUENCE [LARGE SCALE GENOMIC DNA]</scope>
</reference>
<dbReference type="NCBIfam" id="TIGR01517">
    <property type="entry name" value="ATPase-IIB_Ca"/>
    <property type="match status" value="1"/>
</dbReference>
<evidence type="ECO:0000256" key="12">
    <source>
        <dbReference type="ARBA" id="ARBA00022989"/>
    </source>
</evidence>
<keyword evidence="9" id="KW-0067">ATP-binding</keyword>
<dbReference type="SUPFAM" id="SSF56784">
    <property type="entry name" value="HAD-like"/>
    <property type="match status" value="1"/>
</dbReference>
<evidence type="ECO:0000256" key="2">
    <source>
        <dbReference type="ARBA" id="ARBA00012790"/>
    </source>
</evidence>
<dbReference type="InterPro" id="IPR001757">
    <property type="entry name" value="P_typ_ATPase"/>
</dbReference>
<dbReference type="InterPro" id="IPR059000">
    <property type="entry name" value="ATPase_P-type_domA"/>
</dbReference>
<dbReference type="InterPro" id="IPR004014">
    <property type="entry name" value="ATPase_P-typ_cation-transptr_N"/>
</dbReference>
<dbReference type="GO" id="GO:0046872">
    <property type="term" value="F:metal ion binding"/>
    <property type="evidence" value="ECO:0007669"/>
    <property type="project" value="UniProtKB-KW"/>
</dbReference>
<dbReference type="SUPFAM" id="SSF81653">
    <property type="entry name" value="Calcium ATPase, transduction domain A"/>
    <property type="match status" value="1"/>
</dbReference>
<dbReference type="SFLD" id="SFLDF00027">
    <property type="entry name" value="p-type_atpase"/>
    <property type="match status" value="1"/>
</dbReference>
<dbReference type="GO" id="GO:0005886">
    <property type="term" value="C:plasma membrane"/>
    <property type="evidence" value="ECO:0007669"/>
    <property type="project" value="TreeGrafter"/>
</dbReference>
<dbReference type="GO" id="GO:0005524">
    <property type="term" value="F:ATP binding"/>
    <property type="evidence" value="ECO:0007669"/>
    <property type="project" value="UniProtKB-KW"/>
</dbReference>
<dbReference type="SUPFAM" id="SSF81665">
    <property type="entry name" value="Calcium ATPase, transmembrane domain M"/>
    <property type="match status" value="1"/>
</dbReference>
<dbReference type="Gene3D" id="3.40.1110.10">
    <property type="entry name" value="Calcium-transporting ATPase, cytoplasmic domain N"/>
    <property type="match status" value="1"/>
</dbReference>
<feature type="transmembrane region" description="Helical" evidence="15">
    <location>
        <begin position="678"/>
        <end position="699"/>
    </location>
</feature>
<evidence type="ECO:0000256" key="5">
    <source>
        <dbReference type="ARBA" id="ARBA00022692"/>
    </source>
</evidence>
<feature type="domain" description="Cation-transporting P-type ATPase N-terminal" evidence="16">
    <location>
        <begin position="7"/>
        <end position="61"/>
    </location>
</feature>
<dbReference type="Proteomes" id="UP000031623">
    <property type="component" value="Chromosome"/>
</dbReference>
<feature type="transmembrane region" description="Helical" evidence="15">
    <location>
        <begin position="752"/>
        <end position="772"/>
    </location>
</feature>
<evidence type="ECO:0000256" key="8">
    <source>
        <dbReference type="ARBA" id="ARBA00022837"/>
    </source>
</evidence>
<dbReference type="InterPro" id="IPR036412">
    <property type="entry name" value="HAD-like_sf"/>
</dbReference>
<evidence type="ECO:0000256" key="1">
    <source>
        <dbReference type="ARBA" id="ARBA00004141"/>
    </source>
</evidence>
<keyword evidence="4" id="KW-0109">Calcium transport</keyword>
<keyword evidence="6" id="KW-0479">Metal-binding</keyword>
<dbReference type="InterPro" id="IPR006068">
    <property type="entry name" value="ATPase_P-typ_cation-transptr_C"/>
</dbReference>
<keyword evidence="3" id="KW-0813">Transport</keyword>
<feature type="transmembrane region" description="Helical" evidence="15">
    <location>
        <begin position="231"/>
        <end position="253"/>
    </location>
</feature>
<dbReference type="SFLD" id="SFLDS00003">
    <property type="entry name" value="Haloacid_Dehalogenase"/>
    <property type="match status" value="1"/>
</dbReference>
<keyword evidence="8" id="KW-0106">Calcium</keyword>
<dbReference type="EMBL" id="AP014633">
    <property type="protein sequence ID" value="BAP54683.1"/>
    <property type="molecule type" value="Genomic_DNA"/>
</dbReference>
<dbReference type="SUPFAM" id="SSF81660">
    <property type="entry name" value="Metal cation-transporting ATPase, ATP-binding domain N"/>
    <property type="match status" value="1"/>
</dbReference>
<evidence type="ECO:0000256" key="13">
    <source>
        <dbReference type="ARBA" id="ARBA00023065"/>
    </source>
</evidence>
<comment type="subcellular location">
    <subcellularLocation>
        <location evidence="1">Membrane</location>
        <topology evidence="1">Multi-pass membrane protein</topology>
    </subcellularLocation>
</comment>
<evidence type="ECO:0000313" key="17">
    <source>
        <dbReference type="EMBL" id="BAP54683.1"/>
    </source>
</evidence>
<keyword evidence="12 15" id="KW-1133">Transmembrane helix</keyword>
<dbReference type="InterPro" id="IPR018303">
    <property type="entry name" value="ATPase_P-typ_P_site"/>
</dbReference>
<feature type="transmembrane region" description="Helical" evidence="15">
    <location>
        <begin position="792"/>
        <end position="808"/>
    </location>
</feature>
<keyword evidence="13" id="KW-0406">Ion transport</keyword>
<dbReference type="OrthoDB" id="9814270at2"/>
<evidence type="ECO:0000313" key="18">
    <source>
        <dbReference type="Proteomes" id="UP000031623"/>
    </source>
</evidence>
<evidence type="ECO:0000256" key="9">
    <source>
        <dbReference type="ARBA" id="ARBA00022840"/>
    </source>
</evidence>
<dbReference type="InterPro" id="IPR044492">
    <property type="entry name" value="P_typ_ATPase_HD_dom"/>
</dbReference>
<keyword evidence="7" id="KW-0547">Nucleotide-binding</keyword>
<dbReference type="InterPro" id="IPR023214">
    <property type="entry name" value="HAD_sf"/>
</dbReference>
<proteinExistence type="predicted"/>
<feature type="transmembrane region" description="Helical" evidence="15">
    <location>
        <begin position="711"/>
        <end position="731"/>
    </location>
</feature>
<dbReference type="STRING" id="40754.THII_0386"/>
<evidence type="ECO:0000256" key="10">
    <source>
        <dbReference type="ARBA" id="ARBA00022842"/>
    </source>
</evidence>
<feature type="transmembrane region" description="Helical" evidence="15">
    <location>
        <begin position="278"/>
        <end position="306"/>
    </location>
</feature>
<dbReference type="Pfam" id="PF00122">
    <property type="entry name" value="E1-E2_ATPase"/>
    <property type="match status" value="1"/>
</dbReference>
<dbReference type="GO" id="GO:0005388">
    <property type="term" value="F:P-type calcium transporter activity"/>
    <property type="evidence" value="ECO:0007669"/>
    <property type="project" value="UniProtKB-EC"/>
</dbReference>
<dbReference type="InterPro" id="IPR023299">
    <property type="entry name" value="ATPase_P-typ_cyto_dom_N"/>
</dbReference>
<dbReference type="PRINTS" id="PR00120">
    <property type="entry name" value="HATPASE"/>
</dbReference>
<dbReference type="PRINTS" id="PR00119">
    <property type="entry name" value="CATATPASE"/>
</dbReference>
<keyword evidence="10" id="KW-0460">Magnesium</keyword>
<dbReference type="PANTHER" id="PTHR24093">
    <property type="entry name" value="CATION TRANSPORTING ATPASE"/>
    <property type="match status" value="1"/>
</dbReference>
<dbReference type="KEGG" id="tig:THII_0386"/>
<evidence type="ECO:0000256" key="4">
    <source>
        <dbReference type="ARBA" id="ARBA00022568"/>
    </source>
</evidence>
<organism evidence="17 18">
    <name type="scientific">Thioploca ingrica</name>
    <dbReference type="NCBI Taxonomy" id="40754"/>
    <lineage>
        <taxon>Bacteria</taxon>
        <taxon>Pseudomonadati</taxon>
        <taxon>Pseudomonadota</taxon>
        <taxon>Gammaproteobacteria</taxon>
        <taxon>Thiotrichales</taxon>
        <taxon>Thiotrichaceae</taxon>
        <taxon>Thioploca</taxon>
    </lineage>
</organism>
<evidence type="ECO:0000256" key="11">
    <source>
        <dbReference type="ARBA" id="ARBA00022967"/>
    </source>
</evidence>
<feature type="transmembrane region" description="Helical" evidence="15">
    <location>
        <begin position="45"/>
        <end position="64"/>
    </location>
</feature>
<dbReference type="InterPro" id="IPR023298">
    <property type="entry name" value="ATPase_P-typ_TM_dom_sf"/>
</dbReference>
<keyword evidence="11" id="KW-1278">Translocase</keyword>
<keyword evidence="5 15" id="KW-0812">Transmembrane</keyword>
<dbReference type="SMART" id="SM00831">
    <property type="entry name" value="Cation_ATPase_N"/>
    <property type="match status" value="1"/>
</dbReference>
<dbReference type="Gene3D" id="2.70.150.10">
    <property type="entry name" value="Calcium-transporting ATPase, cytoplasmic transduction domain A"/>
    <property type="match status" value="1"/>
</dbReference>